<dbReference type="InterPro" id="IPR002481">
    <property type="entry name" value="FUR"/>
</dbReference>
<evidence type="ECO:0000256" key="5">
    <source>
        <dbReference type="ARBA" id="ARBA00022833"/>
    </source>
</evidence>
<dbReference type="GO" id="GO:0008270">
    <property type="term" value="F:zinc ion binding"/>
    <property type="evidence" value="ECO:0007669"/>
    <property type="project" value="TreeGrafter"/>
</dbReference>
<evidence type="ECO:0000256" key="1">
    <source>
        <dbReference type="ARBA" id="ARBA00004496"/>
    </source>
</evidence>
<evidence type="ECO:0000256" key="9">
    <source>
        <dbReference type="ARBA" id="ARBA00053207"/>
    </source>
</evidence>
<accession>A0A1D2K7K0</accession>
<dbReference type="InterPro" id="IPR043135">
    <property type="entry name" value="Fur_C"/>
</dbReference>
<comment type="cofactor">
    <cofactor evidence="13">
        <name>Mn(2+)</name>
        <dbReference type="ChEBI" id="CHEBI:29035"/>
    </cofactor>
    <cofactor evidence="13">
        <name>Fe(2+)</name>
        <dbReference type="ChEBI" id="CHEBI:29033"/>
    </cofactor>
    <text evidence="13">Binds 1 Mn(2+) or Fe(2+) ion per subunit.</text>
</comment>
<feature type="binding site" evidence="12">
    <location>
        <position position="99"/>
    </location>
    <ligand>
        <name>Zn(2+)</name>
        <dbReference type="ChEBI" id="CHEBI:29105"/>
    </ligand>
</feature>
<dbReference type="InterPro" id="IPR036390">
    <property type="entry name" value="WH_DNA-bd_sf"/>
</dbReference>
<dbReference type="GO" id="GO:0005737">
    <property type="term" value="C:cytoplasm"/>
    <property type="evidence" value="ECO:0007669"/>
    <property type="project" value="UniProtKB-SubCell"/>
</dbReference>
<keyword evidence="12" id="KW-0479">Metal-binding</keyword>
<evidence type="ECO:0000313" key="14">
    <source>
        <dbReference type="EMBL" id="ATF26945.1"/>
    </source>
</evidence>
<dbReference type="CDD" id="cd07153">
    <property type="entry name" value="Fur_like"/>
    <property type="match status" value="1"/>
</dbReference>
<dbReference type="GO" id="GO:0000976">
    <property type="term" value="F:transcription cis-regulatory region binding"/>
    <property type="evidence" value="ECO:0007669"/>
    <property type="project" value="TreeGrafter"/>
</dbReference>
<evidence type="ECO:0000256" key="7">
    <source>
        <dbReference type="ARBA" id="ARBA00023125"/>
    </source>
</evidence>
<dbReference type="Pfam" id="PF01475">
    <property type="entry name" value="FUR"/>
    <property type="match status" value="1"/>
</dbReference>
<keyword evidence="8" id="KW-0804">Transcription</keyword>
<dbReference type="GO" id="GO:0045892">
    <property type="term" value="P:negative regulation of DNA-templated transcription"/>
    <property type="evidence" value="ECO:0007669"/>
    <property type="project" value="TreeGrafter"/>
</dbReference>
<evidence type="ECO:0000256" key="12">
    <source>
        <dbReference type="PIRSR" id="PIRSR602481-1"/>
    </source>
</evidence>
<dbReference type="PANTHER" id="PTHR33202">
    <property type="entry name" value="ZINC UPTAKE REGULATION PROTEIN"/>
    <property type="match status" value="1"/>
</dbReference>
<keyword evidence="3" id="KW-0963">Cytoplasm</keyword>
<feature type="binding site" evidence="13">
    <location>
        <position position="125"/>
    </location>
    <ligand>
        <name>Fe cation</name>
        <dbReference type="ChEBI" id="CHEBI:24875"/>
    </ligand>
</feature>
<dbReference type="Proteomes" id="UP000243591">
    <property type="component" value="Chromosome"/>
</dbReference>
<comment type="function">
    <text evidence="9">Probably required for the zinc-specific repression of the operon zuRMA implicated in zinc uptake.</text>
</comment>
<organism evidence="14 16">
    <name type="scientific">Brochothrix thermosphacta</name>
    <name type="common">Microbacterium thermosphactum</name>
    <dbReference type="NCBI Taxonomy" id="2756"/>
    <lineage>
        <taxon>Bacteria</taxon>
        <taxon>Bacillati</taxon>
        <taxon>Bacillota</taxon>
        <taxon>Bacilli</taxon>
        <taxon>Bacillales</taxon>
        <taxon>Listeriaceae</taxon>
        <taxon>Brochothrix</taxon>
    </lineage>
</organism>
<sequence>MGISVDQALTTLKDKGYKFTDKREFILEYFKTENKYLTAKDVLHAMKTDFPTLSFDTVYRNLKLFVDLDLFEETELNGEKQFRLTCVHGHHHHFICIQCGSTKEIDMCPMNFLSQSLPGYQIDGHKFEIYGKCPECLAS</sequence>
<keyword evidence="16" id="KW-1185">Reference proteome</keyword>
<dbReference type="STRING" id="2756.BFR44_04515"/>
<dbReference type="KEGG" id="bths:CNY62_11570"/>
<evidence type="ECO:0000256" key="6">
    <source>
        <dbReference type="ARBA" id="ARBA00023015"/>
    </source>
</evidence>
<protein>
    <recommendedName>
        <fullName evidence="10">Transcriptional regulator ZurR</fullName>
    </recommendedName>
    <alternativeName>
        <fullName evidence="11">Zinc uptake regulator</fullName>
    </alternativeName>
</protein>
<gene>
    <name evidence="15" type="primary">zur</name>
    <name evidence="15" type="ORF">BTBSAS_80009</name>
    <name evidence="14" type="ORF">CNY62_11570</name>
</gene>
<feature type="binding site" evidence="12">
    <location>
        <position position="96"/>
    </location>
    <ligand>
        <name>Zn(2+)</name>
        <dbReference type="ChEBI" id="CHEBI:29105"/>
    </ligand>
</feature>
<comment type="subcellular location">
    <subcellularLocation>
        <location evidence="1">Cytoplasm</location>
    </subcellularLocation>
</comment>
<reference evidence="17" key="3">
    <citation type="submission" date="2018-04" db="EMBL/GenBank/DDBJ databases">
        <authorList>
            <person name="Illikoud N."/>
        </authorList>
    </citation>
    <scope>NUCLEOTIDE SEQUENCE [LARGE SCALE GENOMIC DNA]</scope>
</reference>
<dbReference type="EMBL" id="OUNC01000078">
    <property type="protein sequence ID" value="SPP30669.1"/>
    <property type="molecule type" value="Genomic_DNA"/>
</dbReference>
<evidence type="ECO:0000256" key="8">
    <source>
        <dbReference type="ARBA" id="ARBA00023163"/>
    </source>
</evidence>
<keyword evidence="5 12" id="KW-0862">Zinc</keyword>
<dbReference type="RefSeq" id="WP_029092465.1">
    <property type="nucleotide sequence ID" value="NZ_CBCPHX010000001.1"/>
</dbReference>
<feature type="binding site" evidence="12">
    <location>
        <position position="136"/>
    </location>
    <ligand>
        <name>Zn(2+)</name>
        <dbReference type="ChEBI" id="CHEBI:29105"/>
    </ligand>
</feature>
<keyword evidence="6" id="KW-0805">Transcription regulation</keyword>
<dbReference type="PANTHER" id="PTHR33202:SF1">
    <property type="entry name" value="FERRIC UPTAKE REGULATION PROTEIN"/>
    <property type="match status" value="1"/>
</dbReference>
<evidence type="ECO:0000256" key="13">
    <source>
        <dbReference type="PIRSR" id="PIRSR602481-2"/>
    </source>
</evidence>
<dbReference type="Gene3D" id="3.30.1490.190">
    <property type="match status" value="1"/>
</dbReference>
<dbReference type="SUPFAM" id="SSF46785">
    <property type="entry name" value="Winged helix' DNA-binding domain"/>
    <property type="match status" value="1"/>
</dbReference>
<evidence type="ECO:0000256" key="11">
    <source>
        <dbReference type="ARBA" id="ARBA00083095"/>
    </source>
</evidence>
<evidence type="ECO:0000313" key="15">
    <source>
        <dbReference type="EMBL" id="SPP30669.1"/>
    </source>
</evidence>
<evidence type="ECO:0000256" key="4">
    <source>
        <dbReference type="ARBA" id="ARBA00022491"/>
    </source>
</evidence>
<name>A0A1D2K7K0_BROTH</name>
<feature type="binding site" evidence="12">
    <location>
        <position position="133"/>
    </location>
    <ligand>
        <name>Zn(2+)</name>
        <dbReference type="ChEBI" id="CHEBI:29105"/>
    </ligand>
</feature>
<feature type="binding site" evidence="13">
    <location>
        <position position="90"/>
    </location>
    <ligand>
        <name>Fe cation</name>
        <dbReference type="ChEBI" id="CHEBI:24875"/>
    </ligand>
</feature>
<evidence type="ECO:0000256" key="2">
    <source>
        <dbReference type="ARBA" id="ARBA00007957"/>
    </source>
</evidence>
<keyword evidence="4" id="KW-0678">Repressor</keyword>
<dbReference type="EMBL" id="CP023483">
    <property type="protein sequence ID" value="ATF26945.1"/>
    <property type="molecule type" value="Genomic_DNA"/>
</dbReference>
<dbReference type="AlphaFoldDB" id="A0A1D2K7K0"/>
<dbReference type="InterPro" id="IPR036388">
    <property type="entry name" value="WH-like_DNA-bd_sf"/>
</dbReference>
<comment type="similarity">
    <text evidence="2">Belongs to the Fur family.</text>
</comment>
<proteinExistence type="inferred from homology"/>
<keyword evidence="7" id="KW-0238">DNA-binding</keyword>
<dbReference type="GeneID" id="66536290"/>
<dbReference type="Gene3D" id="1.10.10.10">
    <property type="entry name" value="Winged helix-like DNA-binding domain superfamily/Winged helix DNA-binding domain"/>
    <property type="match status" value="1"/>
</dbReference>
<reference evidence="14 16" key="1">
    <citation type="submission" date="2017-09" db="EMBL/GenBank/DDBJ databases">
        <title>Complete Genome Sequences of Two Strains of the Meat Spoilage Bacterium Brochothrix thermosphacta Isolated from Ground Chicken.</title>
        <authorList>
            <person name="Paoli G.C."/>
            <person name="Wijey C."/>
            <person name="Chen C.-Y."/>
            <person name="Nguyen L."/>
            <person name="Yan X."/>
            <person name="Irwin P.L."/>
        </authorList>
    </citation>
    <scope>NUCLEOTIDE SEQUENCE [LARGE SCALE GENOMIC DNA]</scope>
    <source>
        <strain evidence="14 16">BI</strain>
    </source>
</reference>
<evidence type="ECO:0000313" key="17">
    <source>
        <dbReference type="Proteomes" id="UP000270190"/>
    </source>
</evidence>
<dbReference type="GO" id="GO:0003700">
    <property type="term" value="F:DNA-binding transcription factor activity"/>
    <property type="evidence" value="ECO:0007669"/>
    <property type="project" value="InterPro"/>
</dbReference>
<comment type="cofactor">
    <cofactor evidence="12">
        <name>Zn(2+)</name>
        <dbReference type="ChEBI" id="CHEBI:29105"/>
    </cofactor>
    <text evidence="12">Binds 1 zinc ion per subunit.</text>
</comment>
<dbReference type="GO" id="GO:1900376">
    <property type="term" value="P:regulation of secondary metabolite biosynthetic process"/>
    <property type="evidence" value="ECO:0007669"/>
    <property type="project" value="TreeGrafter"/>
</dbReference>
<evidence type="ECO:0000313" key="16">
    <source>
        <dbReference type="Proteomes" id="UP000243591"/>
    </source>
</evidence>
<dbReference type="FunFam" id="3.30.1490.190:FF:000005">
    <property type="entry name" value="Fur family transcriptional regulator"/>
    <property type="match status" value="1"/>
</dbReference>
<reference evidence="15" key="2">
    <citation type="submission" date="2018-04" db="EMBL/GenBank/DDBJ databases">
        <authorList>
            <person name="Go L.Y."/>
            <person name="Mitchell J.A."/>
        </authorList>
    </citation>
    <scope>NUCLEOTIDE SEQUENCE</scope>
    <source>
        <strain evidence="15">BSAS1 3</strain>
    </source>
</reference>
<evidence type="ECO:0000256" key="3">
    <source>
        <dbReference type="ARBA" id="ARBA00022490"/>
    </source>
</evidence>
<keyword evidence="13" id="KW-0408">Iron</keyword>
<evidence type="ECO:0000256" key="10">
    <source>
        <dbReference type="ARBA" id="ARBA00074815"/>
    </source>
</evidence>
<dbReference type="Proteomes" id="UP000270190">
    <property type="component" value="Unassembled WGS sequence"/>
</dbReference>